<feature type="transmembrane region" description="Helical" evidence="1">
    <location>
        <begin position="117"/>
        <end position="136"/>
    </location>
</feature>
<evidence type="ECO:0000313" key="2">
    <source>
        <dbReference type="EMBL" id="UEL47295.1"/>
    </source>
</evidence>
<proteinExistence type="predicted"/>
<accession>A0AAX2ZG11</accession>
<keyword evidence="1" id="KW-1133">Transmembrane helix</keyword>
<reference evidence="2 3" key="1">
    <citation type="journal article" date="2023" name="Int. J. Syst. Evol. Microbiol.">
        <title>Terrisporobacter hibernicus sp. nov., isolated from bovine faeces in Northern Ireland.</title>
        <authorList>
            <person name="Mitchell M."/>
            <person name="Nguyen S.V."/>
            <person name="Connor M."/>
            <person name="Fairley D.J."/>
            <person name="Donoghue O."/>
            <person name="Marshall H."/>
            <person name="Koolman L."/>
            <person name="McMullan G."/>
            <person name="Schaffer K.E."/>
            <person name="McGrath J.W."/>
            <person name="Fanning S."/>
        </authorList>
    </citation>
    <scope>NUCLEOTIDE SEQUENCE [LARGE SCALE GENOMIC DNA]</scope>
    <source>
        <strain evidence="2 3">MCA3</strain>
    </source>
</reference>
<keyword evidence="1" id="KW-0472">Membrane</keyword>
<keyword evidence="3" id="KW-1185">Reference proteome</keyword>
<gene>
    <name evidence="2" type="ORF">JW646_16935</name>
</gene>
<dbReference type="KEGG" id="tem:JW646_16935"/>
<dbReference type="RefSeq" id="WP_228415755.1">
    <property type="nucleotide sequence ID" value="NZ_CP081135.1"/>
</dbReference>
<keyword evidence="1" id="KW-0812">Transmembrane</keyword>
<evidence type="ECO:0000313" key="3">
    <source>
        <dbReference type="Proteomes" id="UP001198983"/>
    </source>
</evidence>
<name>A0AAX2ZG11_9FIRM</name>
<feature type="transmembrane region" description="Helical" evidence="1">
    <location>
        <begin position="93"/>
        <end position="111"/>
    </location>
</feature>
<evidence type="ECO:0000256" key="1">
    <source>
        <dbReference type="SAM" id="Phobius"/>
    </source>
</evidence>
<dbReference type="Proteomes" id="UP001198983">
    <property type="component" value="Chromosome"/>
</dbReference>
<dbReference type="AlphaFoldDB" id="A0AAX2ZG11"/>
<organism evidence="2 3">
    <name type="scientific">Terrisporobacter hibernicus</name>
    <dbReference type="NCBI Taxonomy" id="2813371"/>
    <lineage>
        <taxon>Bacteria</taxon>
        <taxon>Bacillati</taxon>
        <taxon>Bacillota</taxon>
        <taxon>Clostridia</taxon>
        <taxon>Peptostreptococcales</taxon>
        <taxon>Peptostreptococcaceae</taxon>
        <taxon>Terrisporobacter</taxon>
    </lineage>
</organism>
<sequence>MNKGNHRFDFNCSKNTLITELDKLKVVNADNSTDTNLLCRRINNKIKFMLYTNNTPGTYATHKGVLDTYNFEGEIFEKESTSYISGSFKSGSGTKFFIVFGFIFSLMFPIMGIFDGFVVRELLFVPAIFLGCMIIFKKNNENRLLKKIREFEEKVNLHI</sequence>
<protein>
    <submittedName>
        <fullName evidence="2">Uncharacterized protein</fullName>
    </submittedName>
</protein>
<dbReference type="EMBL" id="CP081135">
    <property type="protein sequence ID" value="UEL47295.1"/>
    <property type="molecule type" value="Genomic_DNA"/>
</dbReference>